<evidence type="ECO:0000313" key="4">
    <source>
        <dbReference type="Proteomes" id="UP000298213"/>
    </source>
</evidence>
<evidence type="ECO:0000313" key="3">
    <source>
        <dbReference type="EMBL" id="TFI57262.1"/>
    </source>
</evidence>
<comment type="caution">
    <text evidence="3">The sequence shown here is derived from an EMBL/GenBank/DDBJ whole genome shotgun (WGS) entry which is preliminary data.</text>
</comment>
<proteinExistence type="predicted"/>
<gene>
    <name evidence="3" type="ORF">E2493_16300</name>
</gene>
<dbReference type="AlphaFoldDB" id="A0A4Y8ZPS4"/>
<accession>A0A4Y8ZPS4</accession>
<evidence type="ECO:0000256" key="2">
    <source>
        <dbReference type="SAM" id="SignalP"/>
    </source>
</evidence>
<feature type="region of interest" description="Disordered" evidence="1">
    <location>
        <begin position="80"/>
        <end position="113"/>
    </location>
</feature>
<feature type="chain" id="PRO_5021346197" description="TonB C-terminal domain-containing protein" evidence="2">
    <location>
        <begin position="32"/>
        <end position="125"/>
    </location>
</feature>
<keyword evidence="4" id="KW-1185">Reference proteome</keyword>
<sequence>MSSGLCLRSTGRAAALLAGVSLAAMSSGASADDRALLGVSIIVEPSCAVSAPSRIEKPQVEARGSARGAEMLDIACTSGTSWSATTDEQAEPAEALASADREARPQPRQYRDAEPAKLIRITVRY</sequence>
<organism evidence="3 4">
    <name type="scientific">Sphingomonas parva</name>
    <dbReference type="NCBI Taxonomy" id="2555898"/>
    <lineage>
        <taxon>Bacteria</taxon>
        <taxon>Pseudomonadati</taxon>
        <taxon>Pseudomonadota</taxon>
        <taxon>Alphaproteobacteria</taxon>
        <taxon>Sphingomonadales</taxon>
        <taxon>Sphingomonadaceae</taxon>
        <taxon>Sphingomonas</taxon>
    </lineage>
</organism>
<dbReference type="Proteomes" id="UP000298213">
    <property type="component" value="Unassembled WGS sequence"/>
</dbReference>
<dbReference type="RefSeq" id="WP_135088801.1">
    <property type="nucleotide sequence ID" value="NZ_SPDV01000035.1"/>
</dbReference>
<dbReference type="EMBL" id="SPDV01000035">
    <property type="protein sequence ID" value="TFI57262.1"/>
    <property type="molecule type" value="Genomic_DNA"/>
</dbReference>
<evidence type="ECO:0000256" key="1">
    <source>
        <dbReference type="SAM" id="MobiDB-lite"/>
    </source>
</evidence>
<protein>
    <recommendedName>
        <fullName evidence="5">TonB C-terminal domain-containing protein</fullName>
    </recommendedName>
</protein>
<reference evidence="3 4" key="1">
    <citation type="submission" date="2019-03" db="EMBL/GenBank/DDBJ databases">
        <title>Genome sequence of Sphingomonas sp. 17J27-24.</title>
        <authorList>
            <person name="Kim M."/>
            <person name="Maeng S."/>
            <person name="Sathiyaraj S."/>
        </authorList>
    </citation>
    <scope>NUCLEOTIDE SEQUENCE [LARGE SCALE GENOMIC DNA]</scope>
    <source>
        <strain evidence="3 4">17J27-24</strain>
    </source>
</reference>
<feature type="compositionally biased region" description="Basic and acidic residues" evidence="1">
    <location>
        <begin position="99"/>
        <end position="113"/>
    </location>
</feature>
<feature type="signal peptide" evidence="2">
    <location>
        <begin position="1"/>
        <end position="31"/>
    </location>
</feature>
<keyword evidence="2" id="KW-0732">Signal</keyword>
<evidence type="ECO:0008006" key="5">
    <source>
        <dbReference type="Google" id="ProtNLM"/>
    </source>
</evidence>
<name>A0A4Y8ZPS4_9SPHN</name>